<feature type="transmembrane region" description="Helical" evidence="1">
    <location>
        <begin position="9"/>
        <end position="27"/>
    </location>
</feature>
<keyword evidence="1" id="KW-0472">Membrane</keyword>
<dbReference type="KEGG" id="dfd:Desfe_0920"/>
<dbReference type="EMBL" id="CP003321">
    <property type="protein sequence ID" value="AFL66808.1"/>
    <property type="molecule type" value="Genomic_DNA"/>
</dbReference>
<dbReference type="eggNOG" id="arCOG11497">
    <property type="taxonomic scope" value="Archaea"/>
</dbReference>
<evidence type="ECO:0000313" key="3">
    <source>
        <dbReference type="Proteomes" id="UP000006175"/>
    </source>
</evidence>
<gene>
    <name evidence="2" type="ORF">Desfe_0920</name>
</gene>
<dbReference type="HOGENOM" id="CLU_2519938_0_0_2"/>
<dbReference type="AlphaFoldDB" id="I3XS84"/>
<evidence type="ECO:0000313" key="2">
    <source>
        <dbReference type="EMBL" id="AFL66808.1"/>
    </source>
</evidence>
<evidence type="ECO:0000256" key="1">
    <source>
        <dbReference type="SAM" id="Phobius"/>
    </source>
</evidence>
<accession>I3XS84</accession>
<keyword evidence="3" id="KW-1185">Reference proteome</keyword>
<name>I3XS84_DESAM</name>
<keyword evidence="1" id="KW-1133">Transmembrane helix</keyword>
<dbReference type="Proteomes" id="UP000006175">
    <property type="component" value="Chromosome"/>
</dbReference>
<sequence precursor="true">MVRGLPRDLVIYVVLHTMVSSAFVLLGERRVDAYVSISILVYFIATSILPEIRAHCDLRLVDYALITVFTLIIALRVLDTLGYKLPLVSP</sequence>
<feature type="transmembrane region" description="Helical" evidence="1">
    <location>
        <begin position="33"/>
        <end position="49"/>
    </location>
</feature>
<keyword evidence="1" id="KW-0812">Transmembrane</keyword>
<feature type="transmembrane region" description="Helical" evidence="1">
    <location>
        <begin position="61"/>
        <end position="78"/>
    </location>
</feature>
<reference evidence="2 3" key="1">
    <citation type="journal article" date="2012" name="J. Bacteriol.">
        <title>Complete Genome Sequence of Desulfurococcus fermentans, a Hyperthermophilic Cellulolytic Crenarchaeon Isolated from a Freshwater Hot Spring in Kamchatka, Russia.</title>
        <authorList>
            <person name="Susanti D."/>
            <person name="Johnson E.F."/>
            <person name="Rodriguez J.R."/>
            <person name="Anderson I."/>
            <person name="Perevalova A.A."/>
            <person name="Kyrpides N."/>
            <person name="Lucas S."/>
            <person name="Han J."/>
            <person name="Lapidus A."/>
            <person name="Cheng J.F."/>
            <person name="Goodwin L."/>
            <person name="Pitluck S."/>
            <person name="Mavrommatis K."/>
            <person name="Peters L."/>
            <person name="Land M.L."/>
            <person name="Hauser L."/>
            <person name="Gopalan V."/>
            <person name="Chan P.P."/>
            <person name="Lowe T.M."/>
            <person name="Atomi H."/>
            <person name="Bonch-Osmolovskaya E.A."/>
            <person name="Woyke T."/>
            <person name="Mukhopadhyay B."/>
        </authorList>
    </citation>
    <scope>NUCLEOTIDE SEQUENCE [LARGE SCALE GENOMIC DNA]</scope>
    <source>
        <strain evidence="2 3">DSM 16532</strain>
    </source>
</reference>
<protein>
    <submittedName>
        <fullName evidence="2">Uncharacterized protein</fullName>
    </submittedName>
</protein>
<proteinExistence type="predicted"/>
<organism evidence="2 3">
    <name type="scientific">Desulfurococcus amylolyticus DSM 16532</name>
    <dbReference type="NCBI Taxonomy" id="768672"/>
    <lineage>
        <taxon>Archaea</taxon>
        <taxon>Thermoproteota</taxon>
        <taxon>Thermoprotei</taxon>
        <taxon>Desulfurococcales</taxon>
        <taxon>Desulfurococcaceae</taxon>
        <taxon>Desulfurococcus</taxon>
    </lineage>
</organism>